<evidence type="ECO:0000313" key="10">
    <source>
        <dbReference type="Proteomes" id="UP000028875"/>
    </source>
</evidence>
<dbReference type="GO" id="GO:0005886">
    <property type="term" value="C:plasma membrane"/>
    <property type="evidence" value="ECO:0007669"/>
    <property type="project" value="UniProtKB-SubCell"/>
</dbReference>
<dbReference type="InterPro" id="IPR045324">
    <property type="entry name" value="Small_multidrug_res"/>
</dbReference>
<keyword evidence="4 7" id="KW-0812">Transmembrane</keyword>
<dbReference type="OrthoDB" id="21828at2"/>
<evidence type="ECO:0000256" key="4">
    <source>
        <dbReference type="ARBA" id="ARBA00022692"/>
    </source>
</evidence>
<evidence type="ECO:0000313" key="9">
    <source>
        <dbReference type="EMBL" id="CDQ39137.1"/>
    </source>
</evidence>
<evidence type="ECO:0000256" key="3">
    <source>
        <dbReference type="ARBA" id="ARBA00022475"/>
    </source>
</evidence>
<dbReference type="STRING" id="1462526.BN990_01421"/>
<name>A0A024QA40_9BACI</name>
<dbReference type="FunFam" id="1.10.3730.20:FF:000001">
    <property type="entry name" value="Quaternary ammonium compound resistance transporter SugE"/>
    <property type="match status" value="1"/>
</dbReference>
<accession>A0A024QA40</accession>
<feature type="transmembrane region" description="Helical" evidence="8">
    <location>
        <begin position="32"/>
        <end position="50"/>
    </location>
</feature>
<protein>
    <submittedName>
        <fullName evidence="9">Multidrug resistance protein YkkD</fullName>
    </submittedName>
</protein>
<organism evidence="9 10">
    <name type="scientific">Virgibacillus massiliensis</name>
    <dbReference type="NCBI Taxonomy" id="1462526"/>
    <lineage>
        <taxon>Bacteria</taxon>
        <taxon>Bacillati</taxon>
        <taxon>Bacillota</taxon>
        <taxon>Bacilli</taxon>
        <taxon>Bacillales</taxon>
        <taxon>Bacillaceae</taxon>
        <taxon>Virgibacillus</taxon>
    </lineage>
</organism>
<proteinExistence type="inferred from homology"/>
<comment type="subcellular location">
    <subcellularLocation>
        <location evidence="1 7">Cell membrane</location>
        <topology evidence="1 7">Multi-pass membrane protein</topology>
    </subcellularLocation>
</comment>
<evidence type="ECO:0000256" key="6">
    <source>
        <dbReference type="ARBA" id="ARBA00023136"/>
    </source>
</evidence>
<dbReference type="Gene3D" id="1.10.3730.20">
    <property type="match status" value="1"/>
</dbReference>
<reference evidence="10" key="2">
    <citation type="submission" date="2014-05" db="EMBL/GenBank/DDBJ databases">
        <title>Draft genome sequence of Virgibacillus massiliensis Vm-5.</title>
        <authorList>
            <person name="Khelaifia S."/>
            <person name="Croce O."/>
            <person name="Lagier J.C."/>
            <person name="Raoult D."/>
        </authorList>
    </citation>
    <scope>NUCLEOTIDE SEQUENCE [LARGE SCALE GENOMIC DNA]</scope>
    <source>
        <strain evidence="10">Vm-5</strain>
    </source>
</reference>
<gene>
    <name evidence="9" type="primary">ykkD_2</name>
    <name evidence="9" type="ORF">BN990_01421</name>
</gene>
<dbReference type="AlphaFoldDB" id="A0A024QA40"/>
<evidence type="ECO:0000256" key="8">
    <source>
        <dbReference type="SAM" id="Phobius"/>
    </source>
</evidence>
<dbReference type="PANTHER" id="PTHR30561">
    <property type="entry name" value="SMR FAMILY PROTON-DEPENDENT DRUG EFFLUX TRANSPORTER SUGE"/>
    <property type="match status" value="1"/>
</dbReference>
<dbReference type="InterPro" id="IPR000390">
    <property type="entry name" value="Small_drug/metabolite_transptr"/>
</dbReference>
<dbReference type="InterPro" id="IPR037185">
    <property type="entry name" value="EmrE-like"/>
</dbReference>
<keyword evidence="5 8" id="KW-1133">Transmembrane helix</keyword>
<dbReference type="RefSeq" id="WP_038243070.1">
    <property type="nucleotide sequence ID" value="NZ_BNER01000003.1"/>
</dbReference>
<keyword evidence="6 8" id="KW-0472">Membrane</keyword>
<dbReference type="Pfam" id="PF00893">
    <property type="entry name" value="Multi_Drug_Res"/>
    <property type="match status" value="1"/>
</dbReference>
<sequence>MDWFFLIAAGVSEVIGVMGINKVNQQRTITSFTWLIGGFILSFALLSIAMQTIPMSTAYAVWTGIGTVGSALAGMFFYNESKDWRRLLFIAMILCAAIGLKLIS</sequence>
<evidence type="ECO:0000256" key="5">
    <source>
        <dbReference type="ARBA" id="ARBA00022989"/>
    </source>
</evidence>
<evidence type="ECO:0000256" key="2">
    <source>
        <dbReference type="ARBA" id="ARBA00022448"/>
    </source>
</evidence>
<evidence type="ECO:0000256" key="1">
    <source>
        <dbReference type="ARBA" id="ARBA00004651"/>
    </source>
</evidence>
<comment type="similarity">
    <text evidence="7">Belongs to the drug/metabolite transporter (DMT) superfamily. Small multidrug resistance (SMR) (TC 2.A.7.1) family.</text>
</comment>
<feature type="transmembrane region" description="Helical" evidence="8">
    <location>
        <begin position="84"/>
        <end position="103"/>
    </location>
</feature>
<dbReference type="SUPFAM" id="SSF103481">
    <property type="entry name" value="Multidrug resistance efflux transporter EmrE"/>
    <property type="match status" value="1"/>
</dbReference>
<evidence type="ECO:0000256" key="7">
    <source>
        <dbReference type="RuleBase" id="RU003942"/>
    </source>
</evidence>
<reference evidence="9 10" key="1">
    <citation type="submission" date="2014-03" db="EMBL/GenBank/DDBJ databases">
        <authorList>
            <person name="Urmite Genomes U."/>
        </authorList>
    </citation>
    <scope>NUCLEOTIDE SEQUENCE [LARGE SCALE GENOMIC DNA]</scope>
    <source>
        <strain evidence="9 10">Vm-5</strain>
    </source>
</reference>
<feature type="transmembrane region" description="Helical" evidence="8">
    <location>
        <begin position="57"/>
        <end position="78"/>
    </location>
</feature>
<dbReference type="EMBL" id="CCDP010000001">
    <property type="protein sequence ID" value="CDQ39137.1"/>
    <property type="molecule type" value="Genomic_DNA"/>
</dbReference>
<dbReference type="PANTHER" id="PTHR30561:SF0">
    <property type="entry name" value="GUANIDINIUM EXPORTER"/>
    <property type="match status" value="1"/>
</dbReference>
<comment type="caution">
    <text evidence="9">The sequence shown here is derived from an EMBL/GenBank/DDBJ whole genome shotgun (WGS) entry which is preliminary data.</text>
</comment>
<dbReference type="Proteomes" id="UP000028875">
    <property type="component" value="Unassembled WGS sequence"/>
</dbReference>
<dbReference type="GO" id="GO:0022857">
    <property type="term" value="F:transmembrane transporter activity"/>
    <property type="evidence" value="ECO:0007669"/>
    <property type="project" value="InterPro"/>
</dbReference>
<keyword evidence="10" id="KW-1185">Reference proteome</keyword>
<keyword evidence="2" id="KW-0813">Transport</keyword>
<keyword evidence="3" id="KW-1003">Cell membrane</keyword>
<dbReference type="eggNOG" id="COG2076">
    <property type="taxonomic scope" value="Bacteria"/>
</dbReference>